<proteinExistence type="predicted"/>
<evidence type="ECO:0000313" key="2">
    <source>
        <dbReference type="EMBL" id="AQP52279.1"/>
    </source>
</evidence>
<feature type="domain" description="Tyrosine specific protein phosphatases" evidence="1">
    <location>
        <begin position="122"/>
        <end position="167"/>
    </location>
</feature>
<gene>
    <name evidence="2" type="ORF">BW733_17070</name>
</gene>
<keyword evidence="3" id="KW-1185">Reference proteome</keyword>
<evidence type="ECO:0000259" key="1">
    <source>
        <dbReference type="PROSITE" id="PS50056"/>
    </source>
</evidence>
<dbReference type="KEGG" id="tfa:BW733_17070"/>
<dbReference type="Proteomes" id="UP000188235">
    <property type="component" value="Chromosome"/>
</dbReference>
<name>A0A1Q2D1H3_9ACTN</name>
<dbReference type="Pfam" id="PF13350">
    <property type="entry name" value="Y_phosphatase3"/>
    <property type="match status" value="1"/>
</dbReference>
<protein>
    <submittedName>
        <fullName evidence="2">Protein tyrosine phosphatase</fullName>
    </submittedName>
</protein>
<dbReference type="Gene3D" id="3.90.190.10">
    <property type="entry name" value="Protein tyrosine phosphatase superfamily"/>
    <property type="match status" value="1"/>
</dbReference>
<dbReference type="RefSeq" id="WP_077352375.1">
    <property type="nucleotide sequence ID" value="NZ_CP019607.1"/>
</dbReference>
<dbReference type="InterPro" id="IPR029021">
    <property type="entry name" value="Prot-tyrosine_phosphatase-like"/>
</dbReference>
<accession>A0A1Q2D1H3</accession>
<dbReference type="SUPFAM" id="SSF52799">
    <property type="entry name" value="(Phosphotyrosine protein) phosphatases II"/>
    <property type="match status" value="1"/>
</dbReference>
<organism evidence="2 3">
    <name type="scientific">Tessaracoccus flavescens</name>
    <dbReference type="NCBI Taxonomy" id="399497"/>
    <lineage>
        <taxon>Bacteria</taxon>
        <taxon>Bacillati</taxon>
        <taxon>Actinomycetota</taxon>
        <taxon>Actinomycetes</taxon>
        <taxon>Propionibacteriales</taxon>
        <taxon>Propionibacteriaceae</taxon>
        <taxon>Tessaracoccus</taxon>
    </lineage>
</organism>
<dbReference type="AlphaFoldDB" id="A0A1Q2D1H3"/>
<evidence type="ECO:0000313" key="3">
    <source>
        <dbReference type="Proteomes" id="UP000188235"/>
    </source>
</evidence>
<sequence>MRDLAWDGYLNARDLGGLPTPASTTGATIFGRVARGPRRELLTEAGWQDARRWGLATVVDLRCAYEIGPREGDPVVGTITPSAVSIVNAPTEDQDNAEFRKTCFPILDSPEYWRHNWRILPDLVLGALSAIAAAPTGVLIHCSAGRDRTGMISTLLLSNAGVDPSDVADDYAASVRAMAGAQTYSPTADRQAAWGPDEVTNWLARTVPIVEEIAAEPDASFDAIGAGPDLRMRLRALLTQWVRPAAT</sequence>
<dbReference type="EMBL" id="CP019607">
    <property type="protein sequence ID" value="AQP52279.1"/>
    <property type="molecule type" value="Genomic_DNA"/>
</dbReference>
<reference evidence="2 3" key="1">
    <citation type="journal article" date="2008" name="Int. J. Syst. Evol. Microbiol.">
        <title>Tessaracoccus flavescens sp. nov., isolated from marine sediment.</title>
        <authorList>
            <person name="Lee D.W."/>
            <person name="Lee S.D."/>
        </authorList>
    </citation>
    <scope>NUCLEOTIDE SEQUENCE [LARGE SCALE GENOMIC DNA]</scope>
    <source>
        <strain evidence="2 3">SST-39T</strain>
    </source>
</reference>
<dbReference type="OrthoDB" id="1188001at2"/>
<dbReference type="PROSITE" id="PS00383">
    <property type="entry name" value="TYR_PHOSPHATASE_1"/>
    <property type="match status" value="1"/>
</dbReference>
<dbReference type="InterPro" id="IPR016130">
    <property type="entry name" value="Tyr_Pase_AS"/>
</dbReference>
<dbReference type="InterPro" id="IPR000387">
    <property type="entry name" value="Tyr_Pase_dom"/>
</dbReference>
<dbReference type="STRING" id="399497.BW733_17070"/>
<dbReference type="GO" id="GO:0004721">
    <property type="term" value="F:phosphoprotein phosphatase activity"/>
    <property type="evidence" value="ECO:0007669"/>
    <property type="project" value="InterPro"/>
</dbReference>
<dbReference type="InterPro" id="IPR026893">
    <property type="entry name" value="Tyr/Ser_Pase_IphP-type"/>
</dbReference>
<dbReference type="PROSITE" id="PS50056">
    <property type="entry name" value="TYR_PHOSPHATASE_2"/>
    <property type="match status" value="1"/>
</dbReference>